<evidence type="ECO:0000256" key="6">
    <source>
        <dbReference type="SAM" id="SignalP"/>
    </source>
</evidence>
<evidence type="ECO:0000256" key="5">
    <source>
        <dbReference type="ARBA" id="ARBA00023136"/>
    </source>
</evidence>
<feature type="signal peptide" evidence="6">
    <location>
        <begin position="1"/>
        <end position="22"/>
    </location>
</feature>
<dbReference type="GO" id="GO:0016020">
    <property type="term" value="C:membrane"/>
    <property type="evidence" value="ECO:0007669"/>
    <property type="project" value="UniProtKB-SubCell"/>
</dbReference>
<evidence type="ECO:0000256" key="3">
    <source>
        <dbReference type="ARBA" id="ARBA00022692"/>
    </source>
</evidence>
<evidence type="ECO:0000313" key="7">
    <source>
        <dbReference type="EMBL" id="ESO97391.1"/>
    </source>
</evidence>
<dbReference type="RefSeq" id="XP_009051984.1">
    <property type="nucleotide sequence ID" value="XM_009053736.1"/>
</dbReference>
<dbReference type="STRING" id="225164.V4AUF6"/>
<dbReference type="InterPro" id="IPR006043">
    <property type="entry name" value="NCS2"/>
</dbReference>
<comment type="similarity">
    <text evidence="2">Belongs to the nucleobase:cation symporter-2 (NCS2) (TC 2.A.40) family.</text>
</comment>
<dbReference type="GO" id="GO:0022857">
    <property type="term" value="F:transmembrane transporter activity"/>
    <property type="evidence" value="ECO:0007669"/>
    <property type="project" value="InterPro"/>
</dbReference>
<keyword evidence="4" id="KW-1133">Transmembrane helix</keyword>
<comment type="subcellular location">
    <subcellularLocation>
        <location evidence="1">Membrane</location>
        <topology evidence="1">Multi-pass membrane protein</topology>
    </subcellularLocation>
</comment>
<dbReference type="PANTHER" id="PTHR11119">
    <property type="entry name" value="XANTHINE-URACIL / VITAMIN C PERMEASE FAMILY MEMBER"/>
    <property type="match status" value="1"/>
</dbReference>
<keyword evidence="5" id="KW-0472">Membrane</keyword>
<feature type="chain" id="PRO_5004718962" evidence="6">
    <location>
        <begin position="23"/>
        <end position="86"/>
    </location>
</feature>
<dbReference type="GeneID" id="20231153"/>
<dbReference type="Proteomes" id="UP000030746">
    <property type="component" value="Unassembled WGS sequence"/>
</dbReference>
<proteinExistence type="inferred from homology"/>
<organism evidence="7 8">
    <name type="scientific">Lottia gigantea</name>
    <name type="common">Giant owl limpet</name>
    <dbReference type="NCBI Taxonomy" id="225164"/>
    <lineage>
        <taxon>Eukaryota</taxon>
        <taxon>Metazoa</taxon>
        <taxon>Spiralia</taxon>
        <taxon>Lophotrochozoa</taxon>
        <taxon>Mollusca</taxon>
        <taxon>Gastropoda</taxon>
        <taxon>Patellogastropoda</taxon>
        <taxon>Lottioidea</taxon>
        <taxon>Lottiidae</taxon>
        <taxon>Lottia</taxon>
    </lineage>
</organism>
<keyword evidence="8" id="KW-1185">Reference proteome</keyword>
<evidence type="ECO:0000313" key="8">
    <source>
        <dbReference type="Proteomes" id="UP000030746"/>
    </source>
</evidence>
<dbReference type="CTD" id="20231153"/>
<accession>V4AUF6</accession>
<dbReference type="EMBL" id="KB201305">
    <property type="protein sequence ID" value="ESO97391.1"/>
    <property type="molecule type" value="Genomic_DNA"/>
</dbReference>
<gene>
    <name evidence="7" type="ORF">LOTGIDRAFT_114922</name>
</gene>
<keyword evidence="3" id="KW-0812">Transmembrane</keyword>
<evidence type="ECO:0000256" key="2">
    <source>
        <dbReference type="ARBA" id="ARBA00008821"/>
    </source>
</evidence>
<sequence length="86" mass="8327">GQWGIPTISLAGVFGMLAGVFASVVESVGDYFACARLANAPPPPGSAVSRGIGMEGLACVIGAGIGSPGGTTSYSENIGAIGITKV</sequence>
<reference evidence="7 8" key="1">
    <citation type="journal article" date="2013" name="Nature">
        <title>Insights into bilaterian evolution from three spiralian genomes.</title>
        <authorList>
            <person name="Simakov O."/>
            <person name="Marletaz F."/>
            <person name="Cho S.J."/>
            <person name="Edsinger-Gonzales E."/>
            <person name="Havlak P."/>
            <person name="Hellsten U."/>
            <person name="Kuo D.H."/>
            <person name="Larsson T."/>
            <person name="Lv J."/>
            <person name="Arendt D."/>
            <person name="Savage R."/>
            <person name="Osoegawa K."/>
            <person name="de Jong P."/>
            <person name="Grimwood J."/>
            <person name="Chapman J.A."/>
            <person name="Shapiro H."/>
            <person name="Aerts A."/>
            <person name="Otillar R.P."/>
            <person name="Terry A.Y."/>
            <person name="Boore J.L."/>
            <person name="Grigoriev I.V."/>
            <person name="Lindberg D.R."/>
            <person name="Seaver E.C."/>
            <person name="Weisblat D.A."/>
            <person name="Putnam N.H."/>
            <person name="Rokhsar D.S."/>
        </authorList>
    </citation>
    <scope>NUCLEOTIDE SEQUENCE [LARGE SCALE GENOMIC DNA]</scope>
</reference>
<evidence type="ECO:0000256" key="1">
    <source>
        <dbReference type="ARBA" id="ARBA00004141"/>
    </source>
</evidence>
<dbReference type="HOGENOM" id="CLU_2504268_0_0_1"/>
<feature type="non-terminal residue" evidence="7">
    <location>
        <position position="1"/>
    </location>
</feature>
<name>V4AUF6_LOTGI</name>
<protein>
    <submittedName>
        <fullName evidence="7">Uncharacterized protein</fullName>
    </submittedName>
</protein>
<dbReference type="OMA" id="ICCGIGW"/>
<dbReference type="Pfam" id="PF00860">
    <property type="entry name" value="Xan_ur_permease"/>
    <property type="match status" value="1"/>
</dbReference>
<dbReference type="AlphaFoldDB" id="V4AUF6"/>
<dbReference type="OrthoDB" id="1641903at2759"/>
<evidence type="ECO:0000256" key="4">
    <source>
        <dbReference type="ARBA" id="ARBA00022989"/>
    </source>
</evidence>
<keyword evidence="6" id="KW-0732">Signal</keyword>
<dbReference type="KEGG" id="lgi:LOTGIDRAFT_114922"/>